<proteinExistence type="predicted"/>
<accession>A0ABW2L963</accession>
<evidence type="ECO:0000313" key="3">
    <source>
        <dbReference type="Proteomes" id="UP001596472"/>
    </source>
</evidence>
<keyword evidence="3" id="KW-1185">Reference proteome</keyword>
<comment type="caution">
    <text evidence="2">The sequence shown here is derived from an EMBL/GenBank/DDBJ whole genome shotgun (WGS) entry which is preliminary data.</text>
</comment>
<sequence>MGKDADSWGVPGKSDRWTLTELIDFETALGSWSGKDAPRLSAGEGRAAGMKQWLGEVGASGLGARWMASLGLAGSLLALVFGGMGAATAWGTLDREIGGVHVIWFLTVCLFLPWIMFLGGALVWLLRGRVAASGVTSRVIAWLSVKLAGKKARQTIERIRANGELSRVLAWRLVRQAQWIAGAFHGGALVGLGTMVMFKRVGFFWETTTEQAMEKLLAQVVGVLELPWAWQIHWAQPDIAASEISADWKVGGLAWWPFLILALFTWGILPRFLMVGWAAWNERRALATLTFQAPQHRKLWRSMTVVKRGEKLSGPVDGALVVALDGAEPSEEKLRPYLLRVLRMNPTGWERLGVLDEDHEEAAREALKKASAGIVLLAEGWSLAPRSVGKALDEITTKAGERRVVLLVGNPTPEGGMKPVEPEQRIQWETFMDARKGSEVELVFYEEVRA</sequence>
<feature type="transmembrane region" description="Helical" evidence="1">
    <location>
        <begin position="70"/>
        <end position="90"/>
    </location>
</feature>
<protein>
    <submittedName>
        <fullName evidence="2">DUF2868 domain-containing protein</fullName>
    </submittedName>
</protein>
<evidence type="ECO:0000256" key="1">
    <source>
        <dbReference type="SAM" id="Phobius"/>
    </source>
</evidence>
<feature type="transmembrane region" description="Helical" evidence="1">
    <location>
        <begin position="179"/>
        <end position="198"/>
    </location>
</feature>
<dbReference type="InterPro" id="IPR021296">
    <property type="entry name" value="DUF2868"/>
</dbReference>
<dbReference type="EMBL" id="JBHTBS010000011">
    <property type="protein sequence ID" value="MFC7338958.1"/>
    <property type="molecule type" value="Genomic_DNA"/>
</dbReference>
<reference evidence="3" key="1">
    <citation type="journal article" date="2019" name="Int. J. Syst. Evol. Microbiol.">
        <title>The Global Catalogue of Microorganisms (GCM) 10K type strain sequencing project: providing services to taxonomists for standard genome sequencing and annotation.</title>
        <authorList>
            <consortium name="The Broad Institute Genomics Platform"/>
            <consortium name="The Broad Institute Genome Sequencing Center for Infectious Disease"/>
            <person name="Wu L."/>
            <person name="Ma J."/>
        </authorList>
    </citation>
    <scope>NUCLEOTIDE SEQUENCE [LARGE SCALE GENOMIC DNA]</scope>
    <source>
        <strain evidence="3">CGMCC 4.1467</strain>
    </source>
</reference>
<gene>
    <name evidence="2" type="ORF">ACFQY0_17305</name>
</gene>
<feature type="transmembrane region" description="Helical" evidence="1">
    <location>
        <begin position="255"/>
        <end position="280"/>
    </location>
</feature>
<name>A0ABW2L963_9BACT</name>
<feature type="transmembrane region" description="Helical" evidence="1">
    <location>
        <begin position="102"/>
        <end position="126"/>
    </location>
</feature>
<keyword evidence="1" id="KW-0812">Transmembrane</keyword>
<organism evidence="2 3">
    <name type="scientific">Haloferula chungangensis</name>
    <dbReference type="NCBI Taxonomy" id="1048331"/>
    <lineage>
        <taxon>Bacteria</taxon>
        <taxon>Pseudomonadati</taxon>
        <taxon>Verrucomicrobiota</taxon>
        <taxon>Verrucomicrobiia</taxon>
        <taxon>Verrucomicrobiales</taxon>
        <taxon>Verrucomicrobiaceae</taxon>
        <taxon>Haloferula</taxon>
    </lineage>
</organism>
<keyword evidence="1" id="KW-0472">Membrane</keyword>
<dbReference type="Pfam" id="PF11067">
    <property type="entry name" value="DUF2868"/>
    <property type="match status" value="1"/>
</dbReference>
<dbReference type="RefSeq" id="WP_379714975.1">
    <property type="nucleotide sequence ID" value="NZ_JBHTBS010000011.1"/>
</dbReference>
<dbReference type="Proteomes" id="UP001596472">
    <property type="component" value="Unassembled WGS sequence"/>
</dbReference>
<evidence type="ECO:0000313" key="2">
    <source>
        <dbReference type="EMBL" id="MFC7338958.1"/>
    </source>
</evidence>
<keyword evidence="1" id="KW-1133">Transmembrane helix</keyword>